<reference evidence="1" key="1">
    <citation type="submission" date="2022-08" db="EMBL/GenBank/DDBJ databases">
        <title>A Global Phylogenomic Analysis of the Shiitake Genus Lentinula.</title>
        <authorList>
            <consortium name="DOE Joint Genome Institute"/>
            <person name="Sierra-Patev S."/>
            <person name="Min B."/>
            <person name="Naranjo-Ortiz M."/>
            <person name="Looney B."/>
            <person name="Konkel Z."/>
            <person name="Slot J.C."/>
            <person name="Sakamoto Y."/>
            <person name="Steenwyk J.L."/>
            <person name="Rokas A."/>
            <person name="Carro J."/>
            <person name="Camarero S."/>
            <person name="Ferreira P."/>
            <person name="Molpeceres G."/>
            <person name="Ruiz-Duenas F.J."/>
            <person name="Serrano A."/>
            <person name="Henrissat B."/>
            <person name="Drula E."/>
            <person name="Hughes K.W."/>
            <person name="Mata J.L."/>
            <person name="Ishikawa N.K."/>
            <person name="Vargas-Isla R."/>
            <person name="Ushijima S."/>
            <person name="Smith C.A."/>
            <person name="Ahrendt S."/>
            <person name="Andreopoulos W."/>
            <person name="He G."/>
            <person name="Labutti K."/>
            <person name="Lipzen A."/>
            <person name="Ng V."/>
            <person name="Riley R."/>
            <person name="Sandor L."/>
            <person name="Barry K."/>
            <person name="Martinez A.T."/>
            <person name="Xiao Y."/>
            <person name="Gibbons J.G."/>
            <person name="Terashima K."/>
            <person name="Grigoriev I.V."/>
            <person name="Hibbett D.S."/>
        </authorList>
    </citation>
    <scope>NUCLEOTIDE SEQUENCE</scope>
    <source>
        <strain evidence="1">RHP3577 ss4</strain>
    </source>
</reference>
<evidence type="ECO:0000313" key="1">
    <source>
        <dbReference type="EMBL" id="KAJ4463949.1"/>
    </source>
</evidence>
<proteinExistence type="predicted"/>
<dbReference type="Proteomes" id="UP001150217">
    <property type="component" value="Unassembled WGS sequence"/>
</dbReference>
<dbReference type="PANTHER" id="PTHR48471:SF1">
    <property type="entry name" value="DDE TNP4 DOMAIN-CONTAINING PROTEIN"/>
    <property type="match status" value="1"/>
</dbReference>
<evidence type="ECO:0000313" key="2">
    <source>
        <dbReference type="Proteomes" id="UP001150217"/>
    </source>
</evidence>
<accession>A0ABQ8UWK0</accession>
<dbReference type="EMBL" id="JANVFT010000149">
    <property type="protein sequence ID" value="KAJ4463949.1"/>
    <property type="molecule type" value="Genomic_DNA"/>
</dbReference>
<protein>
    <submittedName>
        <fullName evidence="1">Uncharacterized protein</fullName>
    </submittedName>
</protein>
<dbReference type="PANTHER" id="PTHR48471">
    <property type="entry name" value="DDE TNP4 DOMAIN-CONTAINING PROTEIN"/>
    <property type="match status" value="1"/>
</dbReference>
<sequence length="201" mass="22171">MGFDVQTFRFILEGRGHFAELWNNTPIPRVDVSNFGAPRIGGRSLDAAGALGLVLHYIGSAILESQLQQIFAIVPSVLSRYLKFSLGILLTVLQKMEEAKITLPSSVEKYEELSSLITDRHSLLEGAFASIDGLSLPVQVSDDPEIENATYNGWKTDHRITNVLMFSPKDCRVGYAYHARFFRAPACSAGYQFKLGPSTTA</sequence>
<comment type="caution">
    <text evidence="1">The sequence shown here is derived from an EMBL/GenBank/DDBJ whole genome shotgun (WGS) entry which is preliminary data.</text>
</comment>
<organism evidence="1 2">
    <name type="scientific">Lentinula lateritia</name>
    <dbReference type="NCBI Taxonomy" id="40482"/>
    <lineage>
        <taxon>Eukaryota</taxon>
        <taxon>Fungi</taxon>
        <taxon>Dikarya</taxon>
        <taxon>Basidiomycota</taxon>
        <taxon>Agaricomycotina</taxon>
        <taxon>Agaricomycetes</taxon>
        <taxon>Agaricomycetidae</taxon>
        <taxon>Agaricales</taxon>
        <taxon>Marasmiineae</taxon>
        <taxon>Omphalotaceae</taxon>
        <taxon>Lentinula</taxon>
    </lineage>
</organism>
<name>A0ABQ8UWK0_9AGAR</name>
<keyword evidence="2" id="KW-1185">Reference proteome</keyword>
<gene>
    <name evidence="1" type="ORF">C8R41DRAFT_872275</name>
</gene>